<dbReference type="PANTHER" id="PTHR48057:SF7">
    <property type="entry name" value="LEUCINE-RICH REPEAT SERINE_THREONINE-PROTEIN KINASE 1"/>
    <property type="match status" value="1"/>
</dbReference>
<dbReference type="NCBIfam" id="TIGR04183">
    <property type="entry name" value="Por_Secre_tail"/>
    <property type="match status" value="1"/>
</dbReference>
<reference evidence="10" key="1">
    <citation type="submission" date="2023-10" db="EMBL/GenBank/DDBJ databases">
        <title>Characterization and whole genome sequencing of a novel strain of Bergeyella porcorum QD2021 isolated from pig.</title>
        <authorList>
            <person name="Liu G."/>
            <person name="Chen C."/>
            <person name="Han X."/>
        </authorList>
    </citation>
    <scope>NUCLEOTIDE SEQUENCE</scope>
    <source>
        <strain evidence="10">QD2021</strain>
    </source>
</reference>
<dbReference type="SUPFAM" id="SSF52058">
    <property type="entry name" value="L domain-like"/>
    <property type="match status" value="1"/>
</dbReference>
<dbReference type="Pfam" id="PF13855">
    <property type="entry name" value="LRR_8"/>
    <property type="match status" value="2"/>
</dbReference>
<evidence type="ECO:0000313" key="10">
    <source>
        <dbReference type="EMBL" id="WOC50796.1"/>
    </source>
</evidence>
<dbReference type="Proteomes" id="UP001432059">
    <property type="component" value="Chromosome"/>
</dbReference>
<dbReference type="InterPro" id="IPR052595">
    <property type="entry name" value="LRRC69/RLP"/>
</dbReference>
<evidence type="ECO:0000256" key="7">
    <source>
        <dbReference type="ARBA" id="ARBA00023136"/>
    </source>
</evidence>
<evidence type="ECO:0000256" key="4">
    <source>
        <dbReference type="ARBA" id="ARBA00022729"/>
    </source>
</evidence>
<dbReference type="PANTHER" id="PTHR48057">
    <property type="entry name" value="LEUCINE-RICH REPEAT SERINE/THREONINE-PROTEIN KINASE 1"/>
    <property type="match status" value="1"/>
</dbReference>
<evidence type="ECO:0000256" key="3">
    <source>
        <dbReference type="ARBA" id="ARBA00022692"/>
    </source>
</evidence>
<dbReference type="Pfam" id="PF18962">
    <property type="entry name" value="Por_Secre_tail"/>
    <property type="match status" value="1"/>
</dbReference>
<dbReference type="PRINTS" id="PR00019">
    <property type="entry name" value="LEURICHRPT"/>
</dbReference>
<dbReference type="SMART" id="SM00365">
    <property type="entry name" value="LRR_SD22"/>
    <property type="match status" value="7"/>
</dbReference>
<evidence type="ECO:0000313" key="11">
    <source>
        <dbReference type="Proteomes" id="UP001432059"/>
    </source>
</evidence>
<accession>A0AAU0EY17</accession>
<dbReference type="InterPro" id="IPR032675">
    <property type="entry name" value="LRR_dom_sf"/>
</dbReference>
<keyword evidence="3" id="KW-0812">Transmembrane</keyword>
<evidence type="ECO:0000256" key="6">
    <source>
        <dbReference type="ARBA" id="ARBA00022989"/>
    </source>
</evidence>
<gene>
    <name evidence="10" type="ORF">BPO_0149</name>
</gene>
<evidence type="ECO:0000256" key="8">
    <source>
        <dbReference type="SAM" id="SignalP"/>
    </source>
</evidence>
<dbReference type="PROSITE" id="PS51450">
    <property type="entry name" value="LRR"/>
    <property type="match status" value="4"/>
</dbReference>
<keyword evidence="11" id="KW-1185">Reference proteome</keyword>
<dbReference type="InterPro" id="IPR001611">
    <property type="entry name" value="Leu-rich_rpt"/>
</dbReference>
<organism evidence="10 11">
    <name type="scientific">Bergeyella porcorum</name>
    <dbReference type="NCBI Taxonomy" id="1735111"/>
    <lineage>
        <taxon>Bacteria</taxon>
        <taxon>Pseudomonadati</taxon>
        <taxon>Bacteroidota</taxon>
        <taxon>Flavobacteriia</taxon>
        <taxon>Flavobacteriales</taxon>
        <taxon>Weeksellaceae</taxon>
        <taxon>Bergeyella</taxon>
    </lineage>
</organism>
<dbReference type="InterPro" id="IPR003591">
    <property type="entry name" value="Leu-rich_rpt_typical-subtyp"/>
</dbReference>
<keyword evidence="7" id="KW-0472">Membrane</keyword>
<dbReference type="SMART" id="SM00369">
    <property type="entry name" value="LRR_TYP"/>
    <property type="match status" value="5"/>
</dbReference>
<protein>
    <submittedName>
        <fullName evidence="10">Por secretion system C-terminal sorting domain-containing protein</fullName>
    </submittedName>
</protein>
<name>A0AAU0EY17_9FLAO</name>
<keyword evidence="2" id="KW-0433">Leucine-rich repeat</keyword>
<dbReference type="EMBL" id="CP136426">
    <property type="protein sequence ID" value="WOC50796.1"/>
    <property type="molecule type" value="Genomic_DNA"/>
</dbReference>
<dbReference type="InterPro" id="IPR026444">
    <property type="entry name" value="Secre_tail"/>
</dbReference>
<keyword evidence="4 8" id="KW-0732">Signal</keyword>
<evidence type="ECO:0000259" key="9">
    <source>
        <dbReference type="Pfam" id="PF18962"/>
    </source>
</evidence>
<evidence type="ECO:0000256" key="1">
    <source>
        <dbReference type="ARBA" id="ARBA00004370"/>
    </source>
</evidence>
<evidence type="ECO:0000256" key="2">
    <source>
        <dbReference type="ARBA" id="ARBA00022614"/>
    </source>
</evidence>
<feature type="signal peptide" evidence="8">
    <location>
        <begin position="1"/>
        <end position="18"/>
    </location>
</feature>
<proteinExistence type="predicted"/>
<dbReference type="GO" id="GO:0016020">
    <property type="term" value="C:membrane"/>
    <property type="evidence" value="ECO:0007669"/>
    <property type="project" value="UniProtKB-SubCell"/>
</dbReference>
<dbReference type="KEGG" id="bpor:BPO_0149"/>
<feature type="chain" id="PRO_5043927731" evidence="8">
    <location>
        <begin position="19"/>
        <end position="542"/>
    </location>
</feature>
<feature type="domain" description="Secretion system C-terminal sorting" evidence="9">
    <location>
        <begin position="475"/>
        <end position="533"/>
    </location>
</feature>
<keyword evidence="6" id="KW-1133">Transmembrane helix</keyword>
<evidence type="ECO:0000256" key="5">
    <source>
        <dbReference type="ARBA" id="ARBA00022737"/>
    </source>
</evidence>
<comment type="subcellular location">
    <subcellularLocation>
        <location evidence="1">Membrane</location>
    </subcellularLocation>
</comment>
<sequence>MRKIYFFFFLCYSIGLLAQMSLNPAERSALIQLFHSTDGTHWNNTWDLNKSPDTWFGITIKNGSVTRIQLSANHLKGAIPPAISAFQNLEVLDLGSNQLSGELPSSLSFLSHLKYLDLSHNLLKGDAEVVKSLSELEELSIGYNQLTINDINGFVGSFKNLKSLDIAFCGVATLPGNFNEKSQLEKMDISGNPITSGFEVFTQLKSLKQLSLSKLNLEKIPSSISALSQLSLLDLSENSISDFSSLRNLENLEWLSLENNRLESIPMEVTALRKLVHINLNHNKLTTLSALSNLKNLEQIFANRNVLEGNFPEYLLNLPKLQMISLVSNQLSGELPLALPAVTLVQNNRYTLAQLKALLPILKDKYIEYSPQRYDTEVVVKVESNNTATLTQSLSAAEGYTFTWLKSLEQDMRSHFESHHFDKIKDEDFTLYTCEAYYQKKENDVYFEISFFREPIALESNTLNTDENPLKSLKIHPNPAKDFIMIDIENLDLKKASIYDMSGKKLMESTSKKVDVRALPSAVYVLIVETDMGIKSFKVLKY</sequence>
<dbReference type="RefSeq" id="WP_327984507.1">
    <property type="nucleotide sequence ID" value="NZ_CP136426.1"/>
</dbReference>
<dbReference type="AlphaFoldDB" id="A0AAU0EY17"/>
<keyword evidence="5" id="KW-0677">Repeat</keyword>
<dbReference type="FunFam" id="3.80.10.10:FF:000129">
    <property type="entry name" value="Leucine-rich repeat receptor-like kinase"/>
    <property type="match status" value="1"/>
</dbReference>
<dbReference type="Gene3D" id="3.80.10.10">
    <property type="entry name" value="Ribonuclease Inhibitor"/>
    <property type="match status" value="3"/>
</dbReference>